<feature type="compositionally biased region" description="Basic and acidic residues" evidence="1">
    <location>
        <begin position="35"/>
        <end position="46"/>
    </location>
</feature>
<dbReference type="EMBL" id="AVOT02054584">
    <property type="protein sequence ID" value="MBW0549266.1"/>
    <property type="molecule type" value="Genomic_DNA"/>
</dbReference>
<dbReference type="AlphaFoldDB" id="A0A9Q3ISK5"/>
<evidence type="ECO:0000313" key="3">
    <source>
        <dbReference type="Proteomes" id="UP000765509"/>
    </source>
</evidence>
<proteinExistence type="predicted"/>
<protein>
    <submittedName>
        <fullName evidence="2">Uncharacterized protein</fullName>
    </submittedName>
</protein>
<evidence type="ECO:0000313" key="2">
    <source>
        <dbReference type="EMBL" id="MBW0549266.1"/>
    </source>
</evidence>
<reference evidence="2" key="1">
    <citation type="submission" date="2021-03" db="EMBL/GenBank/DDBJ databases">
        <title>Draft genome sequence of rust myrtle Austropuccinia psidii MF-1, a brazilian biotype.</title>
        <authorList>
            <person name="Quecine M.C."/>
            <person name="Pachon D.M.R."/>
            <person name="Bonatelli M.L."/>
            <person name="Correr F.H."/>
            <person name="Franceschini L.M."/>
            <person name="Leite T.F."/>
            <person name="Margarido G.R.A."/>
            <person name="Almeida C.A."/>
            <person name="Ferrarezi J.A."/>
            <person name="Labate C.A."/>
        </authorList>
    </citation>
    <scope>NUCLEOTIDE SEQUENCE</scope>
    <source>
        <strain evidence="2">MF-1</strain>
    </source>
</reference>
<accession>A0A9Q3ISK5</accession>
<evidence type="ECO:0000256" key="1">
    <source>
        <dbReference type="SAM" id="MobiDB-lite"/>
    </source>
</evidence>
<feature type="region of interest" description="Disordered" evidence="1">
    <location>
        <begin position="1"/>
        <end position="55"/>
    </location>
</feature>
<sequence>MSFHSSPLPSSLKFKKNAPPLSHSSDNSNYVMVKTKPDSAHHKNDLNHVQATVPPVDVMVRTKQDIEHHEDNNTQTNYKRKLTQCQRQHIHDSKQIMSHLDHSKK</sequence>
<gene>
    <name evidence="2" type="ORF">O181_088981</name>
</gene>
<name>A0A9Q3ISK5_9BASI</name>
<organism evidence="2 3">
    <name type="scientific">Austropuccinia psidii MF-1</name>
    <dbReference type="NCBI Taxonomy" id="1389203"/>
    <lineage>
        <taxon>Eukaryota</taxon>
        <taxon>Fungi</taxon>
        <taxon>Dikarya</taxon>
        <taxon>Basidiomycota</taxon>
        <taxon>Pucciniomycotina</taxon>
        <taxon>Pucciniomycetes</taxon>
        <taxon>Pucciniales</taxon>
        <taxon>Sphaerophragmiaceae</taxon>
        <taxon>Austropuccinia</taxon>
    </lineage>
</organism>
<keyword evidence="3" id="KW-1185">Reference proteome</keyword>
<feature type="compositionally biased region" description="Low complexity" evidence="1">
    <location>
        <begin position="1"/>
        <end position="12"/>
    </location>
</feature>
<dbReference type="Proteomes" id="UP000765509">
    <property type="component" value="Unassembled WGS sequence"/>
</dbReference>
<comment type="caution">
    <text evidence="2">The sequence shown here is derived from an EMBL/GenBank/DDBJ whole genome shotgun (WGS) entry which is preliminary data.</text>
</comment>